<name>A0A1I3BQ36_9ACTN</name>
<feature type="transmembrane region" description="Helical" evidence="1">
    <location>
        <begin position="166"/>
        <end position="189"/>
    </location>
</feature>
<gene>
    <name evidence="3" type="ORF">SAMN05216561_101241</name>
</gene>
<organism evidence="3 4">
    <name type="scientific">Nocardioides psychrotolerans</name>
    <dbReference type="NCBI Taxonomy" id="1005945"/>
    <lineage>
        <taxon>Bacteria</taxon>
        <taxon>Bacillati</taxon>
        <taxon>Actinomycetota</taxon>
        <taxon>Actinomycetes</taxon>
        <taxon>Propionibacteriales</taxon>
        <taxon>Nocardioidaceae</taxon>
        <taxon>Nocardioides</taxon>
    </lineage>
</organism>
<feature type="domain" description="DUF7847" evidence="2">
    <location>
        <begin position="89"/>
        <end position="286"/>
    </location>
</feature>
<dbReference type="AlphaFoldDB" id="A0A1I3BQ36"/>
<accession>A0A1I3BQ36</accession>
<evidence type="ECO:0000259" key="2">
    <source>
        <dbReference type="Pfam" id="PF25231"/>
    </source>
</evidence>
<feature type="transmembrane region" description="Helical" evidence="1">
    <location>
        <begin position="263"/>
        <end position="291"/>
    </location>
</feature>
<dbReference type="Proteomes" id="UP000198649">
    <property type="component" value="Unassembled WGS sequence"/>
</dbReference>
<evidence type="ECO:0000313" key="3">
    <source>
        <dbReference type="EMBL" id="SFH63901.1"/>
    </source>
</evidence>
<dbReference type="Pfam" id="PF25231">
    <property type="entry name" value="DUF7847"/>
    <property type="match status" value="1"/>
</dbReference>
<dbReference type="RefSeq" id="WP_091109728.1">
    <property type="nucleotide sequence ID" value="NZ_BKAF01000001.1"/>
</dbReference>
<dbReference type="STRING" id="1005945.SAMN05216561_101241"/>
<keyword evidence="1" id="KW-0472">Membrane</keyword>
<keyword evidence="1" id="KW-0812">Transmembrane</keyword>
<protein>
    <recommendedName>
        <fullName evidence="2">DUF7847 domain-containing protein</fullName>
    </recommendedName>
</protein>
<dbReference type="InterPro" id="IPR057169">
    <property type="entry name" value="DUF7847"/>
</dbReference>
<keyword evidence="4" id="KW-1185">Reference proteome</keyword>
<feature type="transmembrane region" description="Helical" evidence="1">
    <location>
        <begin position="220"/>
        <end position="243"/>
    </location>
</feature>
<evidence type="ECO:0000313" key="4">
    <source>
        <dbReference type="Proteomes" id="UP000198649"/>
    </source>
</evidence>
<feature type="transmembrane region" description="Helical" evidence="1">
    <location>
        <begin position="134"/>
        <end position="160"/>
    </location>
</feature>
<feature type="transmembrane region" description="Helical" evidence="1">
    <location>
        <begin position="86"/>
        <end position="113"/>
    </location>
</feature>
<keyword evidence="1" id="KW-1133">Transmembrane helix</keyword>
<evidence type="ECO:0000256" key="1">
    <source>
        <dbReference type="SAM" id="Phobius"/>
    </source>
</evidence>
<proteinExistence type="predicted"/>
<feature type="transmembrane region" description="Helical" evidence="1">
    <location>
        <begin position="37"/>
        <end position="66"/>
    </location>
</feature>
<reference evidence="3 4" key="1">
    <citation type="submission" date="2016-10" db="EMBL/GenBank/DDBJ databases">
        <authorList>
            <person name="de Groot N.N."/>
        </authorList>
    </citation>
    <scope>NUCLEOTIDE SEQUENCE [LARGE SCALE GENOMIC DNA]</scope>
    <source>
        <strain evidence="3 4">CGMCC 1.11156</strain>
    </source>
</reference>
<dbReference type="EMBL" id="FOQG01000001">
    <property type="protein sequence ID" value="SFH63901.1"/>
    <property type="molecule type" value="Genomic_DNA"/>
</dbReference>
<sequence>MLGAAHKPGAIALRPLGLGDIYDGAFRIIRFNPRATVGSAVLVAAVTMAIPVLVTALLTFTVGAVLDETGGGAGSELIGGIGSFGSLFVGLALLQVGLIFVTGMVAHVTHAAAVGRRLSLGEAWAATRGKRWRLLGLTLLINLVWIMGLVVYVLVWFVLALTTTDVLVLVVWGVISVPAYIALMCWFWVRVYYLPAPALMLEDVGVLGAIGRGWTLTRGAFWRTFGIALLTVVVASIAGNMLAVPVTIAGELGAVAAGPEYAALGLVLSQALSSVISSAFVAPFTASVASLQYLDQRMRKEAYDVELMTQAGVLRR</sequence>